<proteinExistence type="predicted"/>
<evidence type="ECO:0000313" key="2">
    <source>
        <dbReference type="EMBL" id="CAG4977226.1"/>
    </source>
</evidence>
<feature type="coiled-coil region" evidence="1">
    <location>
        <begin position="65"/>
        <end position="92"/>
    </location>
</feature>
<reference evidence="2" key="1">
    <citation type="submission" date="2021-04" db="EMBL/GenBank/DDBJ databases">
        <authorList>
            <person name="Tunstrom K."/>
        </authorList>
    </citation>
    <scope>NUCLEOTIDE SEQUENCE</scope>
</reference>
<keyword evidence="1" id="KW-0175">Coiled coil</keyword>
<keyword evidence="3" id="KW-1185">Reference proteome</keyword>
<dbReference type="EMBL" id="CAJQZP010000693">
    <property type="protein sequence ID" value="CAG4977226.1"/>
    <property type="molecule type" value="Genomic_DNA"/>
</dbReference>
<organism evidence="2 3">
    <name type="scientific">Parnassius apollo</name>
    <name type="common">Apollo butterfly</name>
    <name type="synonym">Papilio apollo</name>
    <dbReference type="NCBI Taxonomy" id="110799"/>
    <lineage>
        <taxon>Eukaryota</taxon>
        <taxon>Metazoa</taxon>
        <taxon>Ecdysozoa</taxon>
        <taxon>Arthropoda</taxon>
        <taxon>Hexapoda</taxon>
        <taxon>Insecta</taxon>
        <taxon>Pterygota</taxon>
        <taxon>Neoptera</taxon>
        <taxon>Endopterygota</taxon>
        <taxon>Lepidoptera</taxon>
        <taxon>Glossata</taxon>
        <taxon>Ditrysia</taxon>
        <taxon>Papilionoidea</taxon>
        <taxon>Papilionidae</taxon>
        <taxon>Parnassiinae</taxon>
        <taxon>Parnassini</taxon>
        <taxon>Parnassius</taxon>
        <taxon>Parnassius</taxon>
    </lineage>
</organism>
<accession>A0A8S3WRC3</accession>
<dbReference type="OrthoDB" id="8196581at2759"/>
<dbReference type="Proteomes" id="UP000691718">
    <property type="component" value="Unassembled WGS sequence"/>
</dbReference>
<comment type="caution">
    <text evidence="2">The sequence shown here is derived from an EMBL/GenBank/DDBJ whole genome shotgun (WGS) entry which is preliminary data.</text>
</comment>
<gene>
    <name evidence="2" type="ORF">PAPOLLO_LOCUS9374</name>
</gene>
<evidence type="ECO:0000313" key="3">
    <source>
        <dbReference type="Proteomes" id="UP000691718"/>
    </source>
</evidence>
<evidence type="ECO:0000256" key="1">
    <source>
        <dbReference type="SAM" id="Coils"/>
    </source>
</evidence>
<name>A0A8S3WRC3_PARAO</name>
<dbReference type="AlphaFoldDB" id="A0A8S3WRC3"/>
<sequence>MQEYCKSITSKIDSLTIFISSELKSVKVEMLEMRSSLDFMNSKYELLIKDYKETKQAMFDFQKENSALKTNIRDHNARINTLEQNARAMNVEIQCIPEKKNENLLQVVTQLGTVLKCNVKSEDIVNCSRT</sequence>
<protein>
    <submittedName>
        <fullName evidence="2">(apollo) hypothetical protein</fullName>
    </submittedName>
</protein>